<feature type="domain" description="Calcineurin-like phosphoesterase" evidence="1">
    <location>
        <begin position="25"/>
        <end position="243"/>
    </location>
</feature>
<dbReference type="OrthoDB" id="9791866at2"/>
<sequence>MKKIILFTILSMMLFSCDKEKKSSFKIGVIADCQYCNCDIKWDRYYKKAPQRLKEAVATLNKDSLNYTIHLGDFIDKDYNSLDSILPTWKTLTSKSYHVLGNHDFEVQDSLKEKVLEKLNIKKRYYSFVEKDWRFIILDGNDLSFYGTTSKEKAHQTDSLFNQLKDKNLPYVQKWNGALSNKQLNWIQQELDKAVQQNQKVGFYCHFPIFPVDQHNIWNREQFLSLIKPYKNVKLFFNGHNHAGAYEFVDNVHYLTFKGMVDTENTSAFAKVKFENDTVFVEGFEREISRKLVIK</sequence>
<dbReference type="RefSeq" id="WP_065318634.1">
    <property type="nucleotide sequence ID" value="NZ_CP017477.1"/>
</dbReference>
<evidence type="ECO:0000313" key="2">
    <source>
        <dbReference type="EMBL" id="OBY64881.1"/>
    </source>
</evidence>
<dbReference type="Pfam" id="PF00149">
    <property type="entry name" value="Metallophos"/>
    <property type="match status" value="1"/>
</dbReference>
<keyword evidence="3" id="KW-1185">Reference proteome</keyword>
<dbReference type="PROSITE" id="PS51257">
    <property type="entry name" value="PROKAR_LIPOPROTEIN"/>
    <property type="match status" value="1"/>
</dbReference>
<dbReference type="STRING" id="1774273.LPB03_06815"/>
<evidence type="ECO:0000313" key="3">
    <source>
        <dbReference type="Proteomes" id="UP000092584"/>
    </source>
</evidence>
<gene>
    <name evidence="2" type="ORF">LPB3_05675</name>
</gene>
<dbReference type="Gene3D" id="3.60.21.10">
    <property type="match status" value="1"/>
</dbReference>
<reference evidence="3" key="1">
    <citation type="submission" date="2016-02" db="EMBL/GenBank/DDBJ databases">
        <authorList>
            <person name="Shin S.-K."/>
            <person name="Yi H."/>
            <person name="Kim E."/>
        </authorList>
    </citation>
    <scope>NUCLEOTIDE SEQUENCE [LARGE SCALE GENOMIC DNA]</scope>
    <source>
        <strain evidence="3">LPB0003</strain>
    </source>
</reference>
<dbReference type="PANTHER" id="PTHR16509">
    <property type="match status" value="1"/>
</dbReference>
<organism evidence="2 3">
    <name type="scientific">Polaribacter vadi</name>
    <dbReference type="NCBI Taxonomy" id="1774273"/>
    <lineage>
        <taxon>Bacteria</taxon>
        <taxon>Pseudomonadati</taxon>
        <taxon>Bacteroidota</taxon>
        <taxon>Flavobacteriia</taxon>
        <taxon>Flavobacteriales</taxon>
        <taxon>Flavobacteriaceae</taxon>
    </lineage>
</organism>
<name>A0A1B8TZ02_9FLAO</name>
<protein>
    <submittedName>
        <fullName evidence="2">Phosphoesterase</fullName>
    </submittedName>
</protein>
<proteinExistence type="predicted"/>
<dbReference type="PANTHER" id="PTHR16509:SF1">
    <property type="entry name" value="MANGANESE-DEPENDENT ADP-RIBOSE_CDP-ALCOHOL DIPHOSPHATASE"/>
    <property type="match status" value="1"/>
</dbReference>
<dbReference type="SUPFAM" id="SSF56300">
    <property type="entry name" value="Metallo-dependent phosphatases"/>
    <property type="match status" value="1"/>
</dbReference>
<dbReference type="Proteomes" id="UP000092584">
    <property type="component" value="Unassembled WGS sequence"/>
</dbReference>
<comment type="caution">
    <text evidence="2">The sequence shown here is derived from an EMBL/GenBank/DDBJ whole genome shotgun (WGS) entry which is preliminary data.</text>
</comment>
<dbReference type="InterPro" id="IPR004843">
    <property type="entry name" value="Calcineurin-like_PHP"/>
</dbReference>
<dbReference type="GO" id="GO:0016787">
    <property type="term" value="F:hydrolase activity"/>
    <property type="evidence" value="ECO:0007669"/>
    <property type="project" value="InterPro"/>
</dbReference>
<evidence type="ECO:0000259" key="1">
    <source>
        <dbReference type="Pfam" id="PF00149"/>
    </source>
</evidence>
<dbReference type="InterPro" id="IPR029052">
    <property type="entry name" value="Metallo-depent_PP-like"/>
</dbReference>
<accession>A0A1B8TZ02</accession>
<dbReference type="AlphaFoldDB" id="A0A1B8TZ02"/>
<dbReference type="EMBL" id="LSFM01000021">
    <property type="protein sequence ID" value="OBY64881.1"/>
    <property type="molecule type" value="Genomic_DNA"/>
</dbReference>
<dbReference type="KEGG" id="pob:LPB03_06815"/>